<dbReference type="AlphaFoldDB" id="A0ABD0KLF1"/>
<feature type="compositionally biased region" description="Basic and acidic residues" evidence="1">
    <location>
        <begin position="16"/>
        <end position="25"/>
    </location>
</feature>
<comment type="caution">
    <text evidence="2">The sequence shown here is derived from an EMBL/GenBank/DDBJ whole genome shotgun (WGS) entry which is preliminary data.</text>
</comment>
<name>A0ABD0KLF1_9CAEN</name>
<evidence type="ECO:0000313" key="3">
    <source>
        <dbReference type="Proteomes" id="UP001519460"/>
    </source>
</evidence>
<dbReference type="Proteomes" id="UP001519460">
    <property type="component" value="Unassembled WGS sequence"/>
</dbReference>
<feature type="compositionally biased region" description="Pro residues" evidence="1">
    <location>
        <begin position="26"/>
        <end position="41"/>
    </location>
</feature>
<protein>
    <submittedName>
        <fullName evidence="2">Uncharacterized protein</fullName>
    </submittedName>
</protein>
<reference evidence="2 3" key="1">
    <citation type="journal article" date="2023" name="Sci. Data">
        <title>Genome assembly of the Korean intertidal mud-creeper Batillaria attramentaria.</title>
        <authorList>
            <person name="Patra A.K."/>
            <person name="Ho P.T."/>
            <person name="Jun S."/>
            <person name="Lee S.J."/>
            <person name="Kim Y."/>
            <person name="Won Y.J."/>
        </authorList>
    </citation>
    <scope>NUCLEOTIDE SEQUENCE [LARGE SCALE GENOMIC DNA]</scope>
    <source>
        <strain evidence="2">Wonlab-2016</strain>
    </source>
</reference>
<organism evidence="2 3">
    <name type="scientific">Batillaria attramentaria</name>
    <dbReference type="NCBI Taxonomy" id="370345"/>
    <lineage>
        <taxon>Eukaryota</taxon>
        <taxon>Metazoa</taxon>
        <taxon>Spiralia</taxon>
        <taxon>Lophotrochozoa</taxon>
        <taxon>Mollusca</taxon>
        <taxon>Gastropoda</taxon>
        <taxon>Caenogastropoda</taxon>
        <taxon>Sorbeoconcha</taxon>
        <taxon>Cerithioidea</taxon>
        <taxon>Batillariidae</taxon>
        <taxon>Batillaria</taxon>
    </lineage>
</organism>
<feature type="region of interest" description="Disordered" evidence="1">
    <location>
        <begin position="1"/>
        <end position="59"/>
    </location>
</feature>
<evidence type="ECO:0000313" key="2">
    <source>
        <dbReference type="EMBL" id="KAK7488025.1"/>
    </source>
</evidence>
<keyword evidence="3" id="KW-1185">Reference proteome</keyword>
<evidence type="ECO:0000256" key="1">
    <source>
        <dbReference type="SAM" id="MobiDB-lite"/>
    </source>
</evidence>
<gene>
    <name evidence="2" type="ORF">BaRGS_00020770</name>
</gene>
<sequence length="118" mass="12934">MTSCLCTQRLPGIIHRQSDKDRQKEPPPTPVPPLPQPPPPTLLLIGQGPTERRSPAFGGSPGLLLARPLFAFKMFCEERIERSARIGNRFKVALSSPLTPLFGVEEGNALRRTCTSCS</sequence>
<accession>A0ABD0KLF1</accession>
<dbReference type="EMBL" id="JACVVK020000156">
    <property type="protein sequence ID" value="KAK7488025.1"/>
    <property type="molecule type" value="Genomic_DNA"/>
</dbReference>
<proteinExistence type="predicted"/>